<sequence length="961" mass="108927">MSSPPPFIPPLNPNSSISKYSVSQETSVAYGRKRRRVKTNINDWQTSIPSQRERVLLLGMSYPDITNQLMEQCNKSKNKMFNKEQSAGVEMVVDMVKKKILNEVDGRDLARILALEASDQYEAHCVSIQDGAQFLDDKYLFANFNKKDFVKRVQDKWIATHKTKSTEIKYSQIIMDYFWIPKGWAEQHWTDHLFKTNLPDFHQILKTSGSVYLPFKAHCFNELSRNLKTLSPLYDITFLKRWELGEVTLWRHTQDIDPETMEGVFRKNIDQEDLYCELDVKELNQSPAVLEAFSWIDDVENIRFIKLTPIEGRTSDDDDNKKKKQKKEKNPTVVKGGFVHMRGKNGRRNLEKRSEKEEEEIAIRCQPPPNLRNALRRLHEHRNPNEPFPSLVDVRFQRKIPGILQPTIPPRASRTIALIRKKNSGVTGHQTKINGFLREGLLKYGLNGYKLTSRKTWNKDFPDLKNTPLWSILQMIEERVLQKNKKNPPDVEEIFEEIKEEKRLADERWESAEQRRETAKRLRAEKERNDTILRQQKKQAEADERKKPEEEQALAKEQQELYEETELYKASAKEKAESEAKLLVGFGSTEDTGSPTVNVSAPTTTTTTTTTSAPPTTAPAQPSSDDEQWDLTAVFEISTLGFRSVPKAVLEQPNVWQRRGVGVARTCDTENCEAQAVAVWKGSKTLEEWNTCGPCQENDFGGWPAYDPKSPGSPGVHKNDKEDKPKALVEKQIEEYGRARTPLPSAVAPTLPLPEIPVEKLKSIENAKVQPEEYQQWSQHRRNEWRASRAVGAAVAPAAAPPALPADLTPTGSVAVVPAAVPMDLEKTDPSNQQQQQQSMATNTNTNTNSSISGYSSSDSEKKDVVVHMEVEVEGNPKLDNGIITPASQENQSPPNTYAERSRKPKIARYRPVPNAAPIVEPKPNQLVPIVSTLSATSSDGGFEVHAMAMERNKIITPLSR</sequence>
<dbReference type="AlphaFoldDB" id="A0A9W7AKP1"/>
<evidence type="ECO:0000313" key="3">
    <source>
        <dbReference type="Proteomes" id="UP001162640"/>
    </source>
</evidence>
<feature type="compositionally biased region" description="Polar residues" evidence="1">
    <location>
        <begin position="886"/>
        <end position="896"/>
    </location>
</feature>
<accession>A0A9W7AKP1</accession>
<feature type="compositionally biased region" description="Polar residues" evidence="1">
    <location>
        <begin position="589"/>
        <end position="599"/>
    </location>
</feature>
<feature type="region of interest" description="Disordered" evidence="1">
    <location>
        <begin position="771"/>
        <end position="906"/>
    </location>
</feature>
<name>A0A9W7AKP1_9STRA</name>
<feature type="region of interest" description="Disordered" evidence="1">
    <location>
        <begin position="586"/>
        <end position="627"/>
    </location>
</feature>
<gene>
    <name evidence="2" type="ORF">TL16_g06203</name>
</gene>
<reference evidence="3" key="1">
    <citation type="journal article" date="2023" name="Commun. Biol.">
        <title>Genome analysis of Parmales, the sister group of diatoms, reveals the evolutionary specialization of diatoms from phago-mixotrophs to photoautotrophs.</title>
        <authorList>
            <person name="Ban H."/>
            <person name="Sato S."/>
            <person name="Yoshikawa S."/>
            <person name="Yamada K."/>
            <person name="Nakamura Y."/>
            <person name="Ichinomiya M."/>
            <person name="Sato N."/>
            <person name="Blanc-Mathieu R."/>
            <person name="Endo H."/>
            <person name="Kuwata A."/>
            <person name="Ogata H."/>
        </authorList>
    </citation>
    <scope>NUCLEOTIDE SEQUENCE [LARGE SCALE GENOMIC DNA]</scope>
</reference>
<feature type="compositionally biased region" description="Low complexity" evidence="1">
    <location>
        <begin position="600"/>
        <end position="623"/>
    </location>
</feature>
<comment type="caution">
    <text evidence="2">The sequence shown here is derived from an EMBL/GenBank/DDBJ whole genome shotgun (WGS) entry which is preliminary data.</text>
</comment>
<feature type="region of interest" description="Disordered" evidence="1">
    <location>
        <begin position="703"/>
        <end position="725"/>
    </location>
</feature>
<evidence type="ECO:0000256" key="1">
    <source>
        <dbReference type="SAM" id="MobiDB-lite"/>
    </source>
</evidence>
<feature type="compositionally biased region" description="Low complexity" evidence="1">
    <location>
        <begin position="831"/>
        <end position="858"/>
    </location>
</feature>
<feature type="compositionally biased region" description="Basic and acidic residues" evidence="1">
    <location>
        <begin position="859"/>
        <end position="877"/>
    </location>
</feature>
<dbReference type="EMBL" id="BLQM01000185">
    <property type="protein sequence ID" value="GMH73469.1"/>
    <property type="molecule type" value="Genomic_DNA"/>
</dbReference>
<feature type="region of interest" description="Disordered" evidence="1">
    <location>
        <begin position="520"/>
        <end position="554"/>
    </location>
</feature>
<organism evidence="2 3">
    <name type="scientific">Triparma laevis f. inornata</name>
    <dbReference type="NCBI Taxonomy" id="1714386"/>
    <lineage>
        <taxon>Eukaryota</taxon>
        <taxon>Sar</taxon>
        <taxon>Stramenopiles</taxon>
        <taxon>Ochrophyta</taxon>
        <taxon>Bolidophyceae</taxon>
        <taxon>Parmales</taxon>
        <taxon>Triparmaceae</taxon>
        <taxon>Triparma</taxon>
    </lineage>
</organism>
<evidence type="ECO:0000313" key="2">
    <source>
        <dbReference type="EMBL" id="GMH73469.1"/>
    </source>
</evidence>
<proteinExistence type="predicted"/>
<dbReference type="Proteomes" id="UP001162640">
    <property type="component" value="Unassembled WGS sequence"/>
</dbReference>
<protein>
    <submittedName>
        <fullName evidence="2">Uncharacterized protein</fullName>
    </submittedName>
</protein>
<feature type="compositionally biased region" description="Basic and acidic residues" evidence="1">
    <location>
        <begin position="538"/>
        <end position="554"/>
    </location>
</feature>
<feature type="region of interest" description="Disordered" evidence="1">
    <location>
        <begin position="313"/>
        <end position="332"/>
    </location>
</feature>
<feature type="compositionally biased region" description="Basic and acidic residues" evidence="1">
    <location>
        <begin position="520"/>
        <end position="531"/>
    </location>
</feature>